<feature type="region of interest" description="Disordered" evidence="1">
    <location>
        <begin position="467"/>
        <end position="488"/>
    </location>
</feature>
<reference evidence="2 3" key="1">
    <citation type="submission" date="2024-05" db="EMBL/GenBank/DDBJ databases">
        <title>A draft genome resource for the thread blight pathogen Marasmius tenuissimus strain MS-2.</title>
        <authorList>
            <person name="Yulfo-Soto G.E."/>
            <person name="Baruah I.K."/>
            <person name="Amoako-Attah I."/>
            <person name="Bukari Y."/>
            <person name="Meinhardt L.W."/>
            <person name="Bailey B.A."/>
            <person name="Cohen S.P."/>
        </authorList>
    </citation>
    <scope>NUCLEOTIDE SEQUENCE [LARGE SCALE GENOMIC DNA]</scope>
    <source>
        <strain evidence="2 3">MS-2</strain>
    </source>
</reference>
<dbReference type="InterPro" id="IPR032675">
    <property type="entry name" value="LRR_dom_sf"/>
</dbReference>
<evidence type="ECO:0000313" key="2">
    <source>
        <dbReference type="EMBL" id="KAL0059160.1"/>
    </source>
</evidence>
<evidence type="ECO:0000256" key="1">
    <source>
        <dbReference type="SAM" id="MobiDB-lite"/>
    </source>
</evidence>
<sequence>MWSCPDFTYPDLAREMLRLSSQVALDLKMQNMNSCFSDPQPSASVIARRVEAISEALVSHLSRVEGMDVAIDGDSLRNLLPVLTQPAPALRSLVINCWDFVYLPKDLLQRNAPRLRQLCLTDCRPPWDSPILKNLTVLRVNYFYSSEVSTFRQFITTLATMIGLRILQLRGCLPSATSLDIIYDHDAVVFPRLQSLDLLGDGVQCGVLFHSITIPGSCRAWFRCLKRRDLHSSGSETLLSSLTRLKDHSERSIQLLLLFVDESYGNEEIKVLAWKEDINLPVLDDVTDAFDFYDIEEDLESPASHLPHTYLTVLPNVGSTEPIAPIVTRAISTLPLSQLRTLYLNGSDLVTETALQYFGRLPHLQMVFIYKRFLSLFFQTLAMPPEENEVCFPAVQTIGLIDLSLYGLECGLMNSASTWETVLDCLVERQSRGLSVRKMVLRGCSDLDEEDVNKLRKIDADLEVEWDEPDSDSLSDSDCTQLSRPGSR</sequence>
<dbReference type="Proteomes" id="UP001437256">
    <property type="component" value="Unassembled WGS sequence"/>
</dbReference>
<accession>A0ABR2ZBW1</accession>
<protein>
    <recommendedName>
        <fullName evidence="4">F-box domain-containing protein</fullName>
    </recommendedName>
</protein>
<proteinExistence type="predicted"/>
<evidence type="ECO:0008006" key="4">
    <source>
        <dbReference type="Google" id="ProtNLM"/>
    </source>
</evidence>
<feature type="compositionally biased region" description="Polar residues" evidence="1">
    <location>
        <begin position="479"/>
        <end position="488"/>
    </location>
</feature>
<keyword evidence="3" id="KW-1185">Reference proteome</keyword>
<evidence type="ECO:0000313" key="3">
    <source>
        <dbReference type="Proteomes" id="UP001437256"/>
    </source>
</evidence>
<gene>
    <name evidence="2" type="ORF">AAF712_014132</name>
</gene>
<name>A0ABR2ZBW1_9AGAR</name>
<dbReference type="SUPFAM" id="SSF52047">
    <property type="entry name" value="RNI-like"/>
    <property type="match status" value="1"/>
</dbReference>
<organism evidence="2 3">
    <name type="scientific">Marasmius tenuissimus</name>
    <dbReference type="NCBI Taxonomy" id="585030"/>
    <lineage>
        <taxon>Eukaryota</taxon>
        <taxon>Fungi</taxon>
        <taxon>Dikarya</taxon>
        <taxon>Basidiomycota</taxon>
        <taxon>Agaricomycotina</taxon>
        <taxon>Agaricomycetes</taxon>
        <taxon>Agaricomycetidae</taxon>
        <taxon>Agaricales</taxon>
        <taxon>Marasmiineae</taxon>
        <taxon>Marasmiaceae</taxon>
        <taxon>Marasmius</taxon>
    </lineage>
</organism>
<dbReference type="EMBL" id="JBBXMP010000246">
    <property type="protein sequence ID" value="KAL0059160.1"/>
    <property type="molecule type" value="Genomic_DNA"/>
</dbReference>
<dbReference type="Gene3D" id="3.80.10.10">
    <property type="entry name" value="Ribonuclease Inhibitor"/>
    <property type="match status" value="1"/>
</dbReference>
<comment type="caution">
    <text evidence="2">The sequence shown here is derived from an EMBL/GenBank/DDBJ whole genome shotgun (WGS) entry which is preliminary data.</text>
</comment>